<dbReference type="PIRSF" id="PIRSF000239">
    <property type="entry name" value="AHPC"/>
    <property type="match status" value="1"/>
</dbReference>
<dbReference type="Gene3D" id="3.40.30.10">
    <property type="entry name" value="Glutaredoxin"/>
    <property type="match status" value="1"/>
</dbReference>
<evidence type="ECO:0000256" key="3">
    <source>
        <dbReference type="ARBA" id="ARBA00022559"/>
    </source>
</evidence>
<dbReference type="Pfam" id="PF10417">
    <property type="entry name" value="1-cysPrx_C"/>
    <property type="match status" value="1"/>
</dbReference>
<evidence type="ECO:0000256" key="10">
    <source>
        <dbReference type="PIRSR" id="PIRSR000239-1"/>
    </source>
</evidence>
<organism evidence="13 14">
    <name type="scientific">Lamprobacter modestohalophilus</name>
    <dbReference type="NCBI Taxonomy" id="1064514"/>
    <lineage>
        <taxon>Bacteria</taxon>
        <taxon>Pseudomonadati</taxon>
        <taxon>Pseudomonadota</taxon>
        <taxon>Gammaproteobacteria</taxon>
        <taxon>Chromatiales</taxon>
        <taxon>Chromatiaceae</taxon>
        <taxon>Lamprobacter</taxon>
    </lineage>
</organism>
<comment type="catalytic activity">
    <reaction evidence="9">
        <text>a hydroperoxide + [thioredoxin]-dithiol = an alcohol + [thioredoxin]-disulfide + H2O</text>
        <dbReference type="Rhea" id="RHEA:62620"/>
        <dbReference type="Rhea" id="RHEA-COMP:10698"/>
        <dbReference type="Rhea" id="RHEA-COMP:10700"/>
        <dbReference type="ChEBI" id="CHEBI:15377"/>
        <dbReference type="ChEBI" id="CHEBI:29950"/>
        <dbReference type="ChEBI" id="CHEBI:30879"/>
        <dbReference type="ChEBI" id="CHEBI:35924"/>
        <dbReference type="ChEBI" id="CHEBI:50058"/>
        <dbReference type="EC" id="1.11.1.24"/>
    </reaction>
</comment>
<dbReference type="PROSITE" id="PS51352">
    <property type="entry name" value="THIOREDOXIN_2"/>
    <property type="match status" value="1"/>
</dbReference>
<dbReference type="GO" id="GO:0033554">
    <property type="term" value="P:cellular response to stress"/>
    <property type="evidence" value="ECO:0007669"/>
    <property type="project" value="TreeGrafter"/>
</dbReference>
<dbReference type="Gene3D" id="3.30.1020.10">
    <property type="entry name" value="Antioxidant, Horf6, Chain A, domain2"/>
    <property type="match status" value="1"/>
</dbReference>
<keyword evidence="5 9" id="KW-0560">Oxidoreductase</keyword>
<keyword evidence="2 9" id="KW-0963">Cytoplasm</keyword>
<comment type="function">
    <text evidence="8 9">Thiol-specific peroxidase that catalyzes the reduction of hydrogen peroxide and organic hydroperoxides to water and alcohols, respectively. Plays a role in cell protection against oxidative stress by detoxifying peroxides.</text>
</comment>
<feature type="active site" description="Cysteine sulfenic acid (-SOH) intermediate" evidence="9">
    <location>
        <position position="53"/>
    </location>
</feature>
<dbReference type="InterPro" id="IPR045020">
    <property type="entry name" value="PRX_1cys"/>
</dbReference>
<feature type="disulfide bond" description="Alternate" evidence="9">
    <location>
        <begin position="206"/>
        <end position="212"/>
    </location>
</feature>
<evidence type="ECO:0000256" key="4">
    <source>
        <dbReference type="ARBA" id="ARBA00022862"/>
    </source>
</evidence>
<dbReference type="Pfam" id="PF00578">
    <property type="entry name" value="AhpC-TSA"/>
    <property type="match status" value="1"/>
</dbReference>
<dbReference type="GO" id="GO:0042744">
    <property type="term" value="P:hydrogen peroxide catabolic process"/>
    <property type="evidence" value="ECO:0007669"/>
    <property type="project" value="TreeGrafter"/>
</dbReference>
<dbReference type="RefSeq" id="WP_200250549.1">
    <property type="nucleotide sequence ID" value="NZ_NRRY01000073.1"/>
</dbReference>
<feature type="region of interest" description="Disordered" evidence="11">
    <location>
        <begin position="1"/>
        <end position="26"/>
    </location>
</feature>
<dbReference type="GO" id="GO:0045454">
    <property type="term" value="P:cell redox homeostasis"/>
    <property type="evidence" value="ECO:0007669"/>
    <property type="project" value="TreeGrafter"/>
</dbReference>
<comment type="subcellular location">
    <subcellularLocation>
        <location evidence="9">Cytoplasm</location>
    </subcellularLocation>
</comment>
<dbReference type="InterPro" id="IPR019479">
    <property type="entry name" value="Peroxiredoxin_C"/>
</dbReference>
<dbReference type="InterPro" id="IPR024706">
    <property type="entry name" value="Peroxiredoxin_AhpC-typ"/>
</dbReference>
<dbReference type="CDD" id="cd03016">
    <property type="entry name" value="PRX_1cys"/>
    <property type="match status" value="1"/>
</dbReference>
<keyword evidence="14" id="KW-1185">Reference proteome</keyword>
<dbReference type="InterPro" id="IPR050217">
    <property type="entry name" value="Peroxiredoxin"/>
</dbReference>
<comment type="similarity">
    <text evidence="1">Belongs to the peroxiredoxin family. AhpC/Prx1 subfamily.</text>
</comment>
<feature type="disulfide bond" description="Interchain (with Cys-212); in linked form" evidence="9">
    <location>
        <position position="53"/>
    </location>
</feature>
<evidence type="ECO:0000256" key="9">
    <source>
        <dbReference type="HAMAP-Rule" id="MF_00401"/>
    </source>
</evidence>
<dbReference type="InterPro" id="IPR022915">
    <property type="entry name" value="Peroxiredoxin_TDXH"/>
</dbReference>
<protein>
    <recommendedName>
        <fullName evidence="9">Peroxiredoxin</fullName>
        <ecNumber evidence="9">1.11.1.24</ecNumber>
    </recommendedName>
    <alternativeName>
        <fullName evidence="9">Thioredoxin peroxidase</fullName>
    </alternativeName>
    <alternativeName>
        <fullName evidence="9">Thioredoxin-dependent peroxiredoxin</fullName>
    </alternativeName>
</protein>
<evidence type="ECO:0000256" key="8">
    <source>
        <dbReference type="ARBA" id="ARBA00037420"/>
    </source>
</evidence>
<evidence type="ECO:0000256" key="7">
    <source>
        <dbReference type="ARBA" id="ARBA00025719"/>
    </source>
</evidence>
<evidence type="ECO:0000313" key="14">
    <source>
        <dbReference type="Proteomes" id="UP001138768"/>
    </source>
</evidence>
<comment type="caution">
    <text evidence="13">The sequence shown here is derived from an EMBL/GenBank/DDBJ whole genome shotgun (WGS) entry which is preliminary data.</text>
</comment>
<sequence length="216" mass="23889">MTTDIQTTPAMPRLNEPAPAFDAPTTHGRKTLEDYRGQWLVLFSHPADFTPVCTTEFIAFAKRHADFKALGCELLGLSIDSNFSHIAWERNIKEKFGVEIGFPIIADLSMQVAKAYGMIQPGASDTSAVRATFIIDPNGVLRAMVYYPMSNGRSIDEFVRLVKALQTSDEHGVATPEAWQPGDKVIVPPPATAEQAEARMAEGYECSDWYFCKKAL</sequence>
<dbReference type="GO" id="GO:0005829">
    <property type="term" value="C:cytosol"/>
    <property type="evidence" value="ECO:0007669"/>
    <property type="project" value="TreeGrafter"/>
</dbReference>
<feature type="binding site" evidence="9">
    <location>
        <position position="130"/>
    </location>
    <ligand>
        <name>substrate</name>
    </ligand>
</feature>
<evidence type="ECO:0000256" key="1">
    <source>
        <dbReference type="ARBA" id="ARBA00009796"/>
    </source>
</evidence>
<dbReference type="InterPro" id="IPR000866">
    <property type="entry name" value="AhpC/TSA"/>
</dbReference>
<dbReference type="GO" id="GO:0008379">
    <property type="term" value="F:thioredoxin peroxidase activity"/>
    <property type="evidence" value="ECO:0007669"/>
    <property type="project" value="TreeGrafter"/>
</dbReference>
<reference evidence="13 14" key="1">
    <citation type="journal article" date="2020" name="Microorganisms">
        <title>Osmotic Adaptation and Compatible Solute Biosynthesis of Phototrophic Bacteria as Revealed from Genome Analyses.</title>
        <authorList>
            <person name="Imhoff J.F."/>
            <person name="Rahn T."/>
            <person name="Kunzel S."/>
            <person name="Keller A."/>
            <person name="Neulinger S.C."/>
        </authorList>
    </citation>
    <scope>NUCLEOTIDE SEQUENCE [LARGE SCALE GENOMIC DNA]</scope>
    <source>
        <strain evidence="13 14">DSM 25653</strain>
    </source>
</reference>
<feature type="domain" description="Thioredoxin" evidence="12">
    <location>
        <begin position="12"/>
        <end position="167"/>
    </location>
</feature>
<dbReference type="SUPFAM" id="SSF52833">
    <property type="entry name" value="Thioredoxin-like"/>
    <property type="match status" value="1"/>
</dbReference>
<dbReference type="GO" id="GO:0006979">
    <property type="term" value="P:response to oxidative stress"/>
    <property type="evidence" value="ECO:0007669"/>
    <property type="project" value="TreeGrafter"/>
</dbReference>
<evidence type="ECO:0000256" key="11">
    <source>
        <dbReference type="SAM" id="MobiDB-lite"/>
    </source>
</evidence>
<dbReference type="PANTHER" id="PTHR10681:SF128">
    <property type="entry name" value="THIOREDOXIN-DEPENDENT PEROXIDE REDUCTASE, MITOCHONDRIAL"/>
    <property type="match status" value="1"/>
</dbReference>
<gene>
    <name evidence="13" type="ORF">CKO42_24050</name>
</gene>
<feature type="disulfide bond" description="Interchain (with Cys-53); in linked form" evidence="9">
    <location>
        <position position="212"/>
    </location>
</feature>
<keyword evidence="4 9" id="KW-0049">Antioxidant</keyword>
<dbReference type="EMBL" id="NRRY01000073">
    <property type="protein sequence ID" value="MBK1621429.1"/>
    <property type="molecule type" value="Genomic_DNA"/>
</dbReference>
<keyword evidence="6 9" id="KW-0676">Redox-active center</keyword>
<dbReference type="InterPro" id="IPR013766">
    <property type="entry name" value="Thioredoxin_domain"/>
</dbReference>
<name>A0A9X0WDF6_9GAMM</name>
<dbReference type="InterPro" id="IPR036249">
    <property type="entry name" value="Thioredoxin-like_sf"/>
</dbReference>
<proteinExistence type="inferred from homology"/>
<dbReference type="HAMAP" id="MF_00401">
    <property type="entry name" value="Peroxiredoxin"/>
    <property type="match status" value="1"/>
</dbReference>
<dbReference type="EC" id="1.11.1.24" evidence="9"/>
<dbReference type="AlphaFoldDB" id="A0A9X0WDF6"/>
<evidence type="ECO:0000313" key="13">
    <source>
        <dbReference type="EMBL" id="MBK1621429.1"/>
    </source>
</evidence>
<dbReference type="NCBIfam" id="NF009668">
    <property type="entry name" value="PRK13189.1"/>
    <property type="match status" value="1"/>
</dbReference>
<comment type="similarity">
    <text evidence="7 9">Belongs to the peroxiredoxin family. Prx6 subfamily.</text>
</comment>
<evidence type="ECO:0000256" key="5">
    <source>
        <dbReference type="ARBA" id="ARBA00023002"/>
    </source>
</evidence>
<evidence type="ECO:0000259" key="12">
    <source>
        <dbReference type="PROSITE" id="PS51352"/>
    </source>
</evidence>
<dbReference type="PANTHER" id="PTHR10681">
    <property type="entry name" value="THIOREDOXIN PEROXIDASE"/>
    <property type="match status" value="1"/>
</dbReference>
<dbReference type="Proteomes" id="UP001138768">
    <property type="component" value="Unassembled WGS sequence"/>
</dbReference>
<evidence type="ECO:0000256" key="6">
    <source>
        <dbReference type="ARBA" id="ARBA00023284"/>
    </source>
</evidence>
<keyword evidence="3 9" id="KW-0575">Peroxidase</keyword>
<keyword evidence="9" id="KW-1015">Disulfide bond</keyword>
<comment type="miscellaneous">
    <text evidence="9">The active site is a conserved redox-active cysteine residue, the peroxidatic cysteine (C(P)), which makes the nucleophilic attack on the peroxide substrate. The peroxide oxidizes the C(P)-SH to cysteine sulfenic acid (C(P)-SOH), which then reacts with another cysteine residue, the resolving cysteine (C(R)), to form a disulfide bridge. The disulfide is subsequently reduced by an appropriate electron donor to complete the catalytic cycle. Although the primary sequence of this enzyme is similar to those of the 1-Cys Prx6 enzymes, its catalytic properties resemble those of the typical 2-Cys Prxs and C(R) is provided by the other dimeric subunit to form an intersubunit disulfide. The disulfide is subsequently reduced by thioredoxin.</text>
</comment>
<comment type="subunit">
    <text evidence="9">Homodecamer. Pentamer of dimers that assemble into a ring structure.</text>
</comment>
<accession>A0A9X0WDF6</accession>
<evidence type="ECO:0000256" key="2">
    <source>
        <dbReference type="ARBA" id="ARBA00022490"/>
    </source>
</evidence>
<feature type="active site" description="Cysteine sulfenic acid (-SOH) intermediate; for peroxidase activity" evidence="10">
    <location>
        <position position="53"/>
    </location>
</feature>